<gene>
    <name evidence="1" type="ORF">CFBP5477_010915</name>
</gene>
<dbReference type="RefSeq" id="WP_137393544.1">
    <property type="nucleotide sequence ID" value="NZ_CP124733.1"/>
</dbReference>
<evidence type="ECO:0000313" key="1">
    <source>
        <dbReference type="EMBL" id="WHA40341.1"/>
    </source>
</evidence>
<protein>
    <submittedName>
        <fullName evidence="1">Uncharacterized protein</fullName>
    </submittedName>
</protein>
<name>A0AAF0H9T6_9HYPH</name>
<proteinExistence type="predicted"/>
<dbReference type="Proteomes" id="UP000298664">
    <property type="component" value="Chromosome Circular"/>
</dbReference>
<accession>A0AAF0H9T6</accession>
<reference evidence="1" key="1">
    <citation type="submission" date="2023-05" db="EMBL/GenBank/DDBJ databases">
        <title>Complete genome sequence of Agrobacterium larrymoorei CFBP5477.</title>
        <authorList>
            <person name="Yen H.-C."/>
            <person name="Chou L."/>
            <person name="Lin Y.-C."/>
            <person name="Lai E.-M."/>
            <person name="Kuo C.-H."/>
        </authorList>
    </citation>
    <scope>NUCLEOTIDE SEQUENCE</scope>
    <source>
        <strain evidence="1">CFBP5477</strain>
    </source>
</reference>
<dbReference type="EMBL" id="CP124733">
    <property type="protein sequence ID" value="WHA40341.1"/>
    <property type="molecule type" value="Genomic_DNA"/>
</dbReference>
<evidence type="ECO:0000313" key="2">
    <source>
        <dbReference type="Proteomes" id="UP000298664"/>
    </source>
</evidence>
<organism evidence="1 2">
    <name type="scientific">Agrobacterium larrymoorei</name>
    <dbReference type="NCBI Taxonomy" id="160699"/>
    <lineage>
        <taxon>Bacteria</taxon>
        <taxon>Pseudomonadati</taxon>
        <taxon>Pseudomonadota</taxon>
        <taxon>Alphaproteobacteria</taxon>
        <taxon>Hyphomicrobiales</taxon>
        <taxon>Rhizobiaceae</taxon>
        <taxon>Rhizobium/Agrobacterium group</taxon>
        <taxon>Agrobacterium</taxon>
    </lineage>
</organism>
<dbReference type="AlphaFoldDB" id="A0AAF0H9T6"/>
<sequence length="98" mass="11356">MVTVLPSGGSANTHINFLLRRGNPWVFLKFYKDMHFALGRIVFFQQHHDVKRLGKSVISAFADCKRRKLLYFQHRKRGGGSSVFKKTREWGRECCPSA</sequence>